<accession>A0A3N2PVM9</accession>
<evidence type="ECO:0000313" key="1">
    <source>
        <dbReference type="EMBL" id="ROT38406.1"/>
    </source>
</evidence>
<gene>
    <name evidence="1" type="ORF">SODALDRAFT_161768</name>
</gene>
<sequence length="181" mass="19911">MSVVDQCQSDRSGRSCNNTSDLLNWGGVVLEYEERQPARQPINMSDVPVRAGRCTKYIESPLLSSSSGGWLGHRKRPFSSASKIRKRLARVVWLAAIQTQIDSLSHLRDNHRWSPAAQERVCARPMPNPLGGPCSAGSASSTTLVWASSAAWCLLSLISRFAPSLVSCHLLQFCDRSLVML</sequence>
<name>A0A3N2PVM9_SODAK</name>
<protein>
    <submittedName>
        <fullName evidence="1">Uncharacterized protein</fullName>
    </submittedName>
</protein>
<dbReference type="EMBL" id="ML119055">
    <property type="protein sequence ID" value="ROT38406.1"/>
    <property type="molecule type" value="Genomic_DNA"/>
</dbReference>
<dbReference type="AlphaFoldDB" id="A0A3N2PVM9"/>
<evidence type="ECO:0000313" key="2">
    <source>
        <dbReference type="Proteomes" id="UP000272025"/>
    </source>
</evidence>
<reference evidence="1 2" key="1">
    <citation type="journal article" date="2018" name="Mol. Ecol.">
        <title>The obligate alkalophilic soda-lake fungus Sodiomyces alkalinus has shifted to a protein diet.</title>
        <authorList>
            <person name="Grum-Grzhimaylo A.A."/>
            <person name="Falkoski D.L."/>
            <person name="van den Heuvel J."/>
            <person name="Valero-Jimenez C.A."/>
            <person name="Min B."/>
            <person name="Choi I.G."/>
            <person name="Lipzen A."/>
            <person name="Daum C.G."/>
            <person name="Aanen D.K."/>
            <person name="Tsang A."/>
            <person name="Henrissat B."/>
            <person name="Bilanenko E.N."/>
            <person name="de Vries R.P."/>
            <person name="van Kan J.A.L."/>
            <person name="Grigoriev I.V."/>
            <person name="Debets A.J.M."/>
        </authorList>
    </citation>
    <scope>NUCLEOTIDE SEQUENCE [LARGE SCALE GENOMIC DNA]</scope>
    <source>
        <strain evidence="1 2">F11</strain>
    </source>
</reference>
<organism evidence="1 2">
    <name type="scientific">Sodiomyces alkalinus (strain CBS 110278 / VKM F-3762 / F11)</name>
    <name type="common">Alkaliphilic filamentous fungus</name>
    <dbReference type="NCBI Taxonomy" id="1314773"/>
    <lineage>
        <taxon>Eukaryota</taxon>
        <taxon>Fungi</taxon>
        <taxon>Dikarya</taxon>
        <taxon>Ascomycota</taxon>
        <taxon>Pezizomycotina</taxon>
        <taxon>Sordariomycetes</taxon>
        <taxon>Hypocreomycetidae</taxon>
        <taxon>Glomerellales</taxon>
        <taxon>Plectosphaerellaceae</taxon>
        <taxon>Sodiomyces</taxon>
    </lineage>
</organism>
<dbReference type="RefSeq" id="XP_028466212.1">
    <property type="nucleotide sequence ID" value="XM_028606942.1"/>
</dbReference>
<dbReference type="GeneID" id="39575420"/>
<dbReference type="Proteomes" id="UP000272025">
    <property type="component" value="Unassembled WGS sequence"/>
</dbReference>
<keyword evidence="2" id="KW-1185">Reference proteome</keyword>
<proteinExistence type="predicted"/>